<evidence type="ECO:0000256" key="1">
    <source>
        <dbReference type="ARBA" id="ARBA00004651"/>
    </source>
</evidence>
<evidence type="ECO:0000256" key="5">
    <source>
        <dbReference type="SAM" id="MobiDB-lite"/>
    </source>
</evidence>
<evidence type="ECO:0000313" key="9">
    <source>
        <dbReference type="Proteomes" id="UP001596512"/>
    </source>
</evidence>
<accession>A0ABW2TX32</accession>
<feature type="transmembrane region" description="Helical" evidence="6">
    <location>
        <begin position="247"/>
        <end position="266"/>
    </location>
</feature>
<dbReference type="PANTHER" id="PTHR42718:SF49">
    <property type="entry name" value="EXPORT PROTEIN"/>
    <property type="match status" value="1"/>
</dbReference>
<dbReference type="InterPro" id="IPR020846">
    <property type="entry name" value="MFS_dom"/>
</dbReference>
<dbReference type="PROSITE" id="PS50850">
    <property type="entry name" value="MFS"/>
    <property type="match status" value="1"/>
</dbReference>
<dbReference type="InterPro" id="IPR036259">
    <property type="entry name" value="MFS_trans_sf"/>
</dbReference>
<feature type="transmembrane region" description="Helical" evidence="6">
    <location>
        <begin position="55"/>
        <end position="73"/>
    </location>
</feature>
<feature type="transmembrane region" description="Helical" evidence="6">
    <location>
        <begin position="352"/>
        <end position="370"/>
    </location>
</feature>
<feature type="transmembrane region" description="Helical" evidence="6">
    <location>
        <begin position="317"/>
        <end position="340"/>
    </location>
</feature>
<feature type="transmembrane region" description="Helical" evidence="6">
    <location>
        <begin position="209"/>
        <end position="235"/>
    </location>
</feature>
<reference evidence="9" key="1">
    <citation type="journal article" date="2019" name="Int. J. Syst. Evol. Microbiol.">
        <title>The Global Catalogue of Microorganisms (GCM) 10K type strain sequencing project: providing services to taxonomists for standard genome sequencing and annotation.</title>
        <authorList>
            <consortium name="The Broad Institute Genomics Platform"/>
            <consortium name="The Broad Institute Genome Sequencing Center for Infectious Disease"/>
            <person name="Wu L."/>
            <person name="Ma J."/>
        </authorList>
    </citation>
    <scope>NUCLEOTIDE SEQUENCE [LARGE SCALE GENOMIC DNA]</scope>
    <source>
        <strain evidence="9">JCM 17695</strain>
    </source>
</reference>
<name>A0ABW2TX32_9PSEU</name>
<dbReference type="Proteomes" id="UP001596512">
    <property type="component" value="Unassembled WGS sequence"/>
</dbReference>
<comment type="caution">
    <text evidence="8">The sequence shown here is derived from an EMBL/GenBank/DDBJ whole genome shotgun (WGS) entry which is preliminary data.</text>
</comment>
<feature type="region of interest" description="Disordered" evidence="5">
    <location>
        <begin position="373"/>
        <end position="400"/>
    </location>
</feature>
<proteinExistence type="predicted"/>
<organism evidence="8 9">
    <name type="scientific">Actinokineospora soli</name>
    <dbReference type="NCBI Taxonomy" id="1048753"/>
    <lineage>
        <taxon>Bacteria</taxon>
        <taxon>Bacillati</taxon>
        <taxon>Actinomycetota</taxon>
        <taxon>Actinomycetes</taxon>
        <taxon>Pseudonocardiales</taxon>
        <taxon>Pseudonocardiaceae</taxon>
        <taxon>Actinokineospora</taxon>
    </lineage>
</organism>
<dbReference type="Gene3D" id="1.20.1250.20">
    <property type="entry name" value="MFS general substrate transporter like domains"/>
    <property type="match status" value="1"/>
</dbReference>
<feature type="transmembrane region" description="Helical" evidence="6">
    <location>
        <begin position="140"/>
        <end position="162"/>
    </location>
</feature>
<evidence type="ECO:0000256" key="3">
    <source>
        <dbReference type="ARBA" id="ARBA00022989"/>
    </source>
</evidence>
<dbReference type="SUPFAM" id="SSF103473">
    <property type="entry name" value="MFS general substrate transporter"/>
    <property type="match status" value="2"/>
</dbReference>
<feature type="transmembrane region" description="Helical" evidence="6">
    <location>
        <begin position="272"/>
        <end position="296"/>
    </location>
</feature>
<dbReference type="EMBL" id="JBHTEY010000004">
    <property type="protein sequence ID" value="MFC7618470.1"/>
    <property type="molecule type" value="Genomic_DNA"/>
</dbReference>
<evidence type="ECO:0000259" key="7">
    <source>
        <dbReference type="PROSITE" id="PS50850"/>
    </source>
</evidence>
<sequence>MGPRCSSSGVGQCGGAVVAGAGPAAGGGGGRGVRGRYVGDGDVVGVVPGAARARAFSLFGTAIGFGLAFGPSLSSALLSGFGWRAVFWVPASVGVVALALAPLLPESRALGRRVDWAGTVTFTGGLLLVIAGFVEGPSLGWSHPVVVGAFVLGVGLLVAFGFVERRVADPMFDLELLRSRRFLGAASAGAVFVFALVPLVVYLPSYMTAVMALSIGEAGVMLLFLTAPIVVMPLLAGAVAKRVPAEALVLGALVVLGVGIVLMTGVDSTSLTLLAVSLLVVGIGVGASTGLVDGVALSGVPVERSGVASGMFGTSRLAFETVAIGVVGSIIASGTGGTLAGPGYTGALHASLWLIAGAVVLVTAAFVLVSRRPRPSRCPRDGDRPGVGGSGPLPLQPTIE</sequence>
<comment type="subcellular location">
    <subcellularLocation>
        <location evidence="1">Cell membrane</location>
        <topology evidence="1">Multi-pass membrane protein</topology>
    </subcellularLocation>
</comment>
<feature type="transmembrane region" description="Helical" evidence="6">
    <location>
        <begin position="85"/>
        <end position="104"/>
    </location>
</feature>
<dbReference type="Gene3D" id="1.20.1720.10">
    <property type="entry name" value="Multidrug resistance protein D"/>
    <property type="match status" value="1"/>
</dbReference>
<evidence type="ECO:0000256" key="6">
    <source>
        <dbReference type="SAM" id="Phobius"/>
    </source>
</evidence>
<evidence type="ECO:0000256" key="4">
    <source>
        <dbReference type="ARBA" id="ARBA00023136"/>
    </source>
</evidence>
<feature type="transmembrane region" description="Helical" evidence="6">
    <location>
        <begin position="116"/>
        <end position="134"/>
    </location>
</feature>
<dbReference type="PANTHER" id="PTHR42718">
    <property type="entry name" value="MAJOR FACILITATOR SUPERFAMILY MULTIDRUG TRANSPORTER MFSC"/>
    <property type="match status" value="1"/>
</dbReference>
<keyword evidence="2 6" id="KW-0812">Transmembrane</keyword>
<evidence type="ECO:0000313" key="8">
    <source>
        <dbReference type="EMBL" id="MFC7618470.1"/>
    </source>
</evidence>
<keyword evidence="4 6" id="KW-0472">Membrane</keyword>
<evidence type="ECO:0000256" key="2">
    <source>
        <dbReference type="ARBA" id="ARBA00022692"/>
    </source>
</evidence>
<dbReference type="Pfam" id="PF07690">
    <property type="entry name" value="MFS_1"/>
    <property type="match status" value="1"/>
</dbReference>
<gene>
    <name evidence="8" type="ORF">ACFQV2_39120</name>
</gene>
<keyword evidence="3 6" id="KW-1133">Transmembrane helix</keyword>
<keyword evidence="9" id="KW-1185">Reference proteome</keyword>
<feature type="domain" description="Major facilitator superfamily (MFS) profile" evidence="7">
    <location>
        <begin position="1"/>
        <end position="375"/>
    </location>
</feature>
<dbReference type="InterPro" id="IPR011701">
    <property type="entry name" value="MFS"/>
</dbReference>
<protein>
    <submittedName>
        <fullName evidence="8">MFS transporter</fullName>
    </submittedName>
</protein>
<feature type="transmembrane region" description="Helical" evidence="6">
    <location>
        <begin position="182"/>
        <end position="203"/>
    </location>
</feature>